<evidence type="ECO:0000256" key="1">
    <source>
        <dbReference type="SAM" id="MobiDB-lite"/>
    </source>
</evidence>
<evidence type="ECO:0000313" key="3">
    <source>
        <dbReference type="Proteomes" id="UP000663844"/>
    </source>
</evidence>
<sequence>SPNFQNGDELGKNLRIILNSWHFTFEDRIKHSQIQATNVIDSVNMPSISNLQIHSTSATTTEIIQSSIILNNKENQSPTSPQSIPLIIDEQKEQQPSDNPLMQEHEPEQIDIAIETPSISSMSSRIKTKYNTKTKSRISPNSQNAALRDATNKEETSTALAKNKKKLPPSPQQQQQQRKQSSRLIAKRSRQDDSSF</sequence>
<dbReference type="AlphaFoldDB" id="A0A820JGB5"/>
<accession>A0A820JGB5</accession>
<dbReference type="Proteomes" id="UP000663844">
    <property type="component" value="Unassembled WGS sequence"/>
</dbReference>
<protein>
    <submittedName>
        <fullName evidence="2">Uncharacterized protein</fullName>
    </submittedName>
</protein>
<proteinExistence type="predicted"/>
<feature type="non-terminal residue" evidence="2">
    <location>
        <position position="1"/>
    </location>
</feature>
<gene>
    <name evidence="2" type="ORF">OXD698_LOCUS47345</name>
</gene>
<evidence type="ECO:0000313" key="2">
    <source>
        <dbReference type="EMBL" id="CAF4324303.1"/>
    </source>
</evidence>
<feature type="compositionally biased region" description="Low complexity" evidence="1">
    <location>
        <begin position="172"/>
        <end position="184"/>
    </location>
</feature>
<name>A0A820JGB5_9BILA</name>
<reference evidence="2" key="1">
    <citation type="submission" date="2021-02" db="EMBL/GenBank/DDBJ databases">
        <authorList>
            <person name="Nowell W R."/>
        </authorList>
    </citation>
    <scope>NUCLEOTIDE SEQUENCE</scope>
</reference>
<feature type="compositionally biased region" description="Basic residues" evidence="1">
    <location>
        <begin position="126"/>
        <end position="136"/>
    </location>
</feature>
<organism evidence="2 3">
    <name type="scientific">Adineta steineri</name>
    <dbReference type="NCBI Taxonomy" id="433720"/>
    <lineage>
        <taxon>Eukaryota</taxon>
        <taxon>Metazoa</taxon>
        <taxon>Spiralia</taxon>
        <taxon>Gnathifera</taxon>
        <taxon>Rotifera</taxon>
        <taxon>Eurotatoria</taxon>
        <taxon>Bdelloidea</taxon>
        <taxon>Adinetida</taxon>
        <taxon>Adinetidae</taxon>
        <taxon>Adineta</taxon>
    </lineage>
</organism>
<feature type="region of interest" description="Disordered" evidence="1">
    <location>
        <begin position="116"/>
        <end position="196"/>
    </location>
</feature>
<dbReference type="EMBL" id="CAJOAZ010018251">
    <property type="protein sequence ID" value="CAF4324303.1"/>
    <property type="molecule type" value="Genomic_DNA"/>
</dbReference>
<comment type="caution">
    <text evidence="2">The sequence shown here is derived from an EMBL/GenBank/DDBJ whole genome shotgun (WGS) entry which is preliminary data.</text>
</comment>